<protein>
    <submittedName>
        <fullName evidence="2">TraX protein</fullName>
    </submittedName>
</protein>
<evidence type="ECO:0000256" key="1">
    <source>
        <dbReference type="SAM" id="Phobius"/>
    </source>
</evidence>
<organism evidence="2 3">
    <name type="scientific">Hungatella hathewayi</name>
    <dbReference type="NCBI Taxonomy" id="154046"/>
    <lineage>
        <taxon>Bacteria</taxon>
        <taxon>Bacillati</taxon>
        <taxon>Bacillota</taxon>
        <taxon>Clostridia</taxon>
        <taxon>Lachnospirales</taxon>
        <taxon>Lachnospiraceae</taxon>
        <taxon>Hungatella</taxon>
    </lineage>
</organism>
<dbReference type="Proteomes" id="UP000095651">
    <property type="component" value="Unassembled WGS sequence"/>
</dbReference>
<keyword evidence="1" id="KW-1133">Transmembrane helix</keyword>
<feature type="transmembrane region" description="Helical" evidence="1">
    <location>
        <begin position="29"/>
        <end position="51"/>
    </location>
</feature>
<dbReference type="AlphaFoldDB" id="A0A173WPY4"/>
<dbReference type="EMBL" id="CYZE01000001">
    <property type="protein sequence ID" value="CUN41541.1"/>
    <property type="molecule type" value="Genomic_DNA"/>
</dbReference>
<proteinExistence type="predicted"/>
<feature type="transmembrane region" description="Helical" evidence="1">
    <location>
        <begin position="88"/>
        <end position="109"/>
    </location>
</feature>
<name>A0A173WPY4_9FIRM</name>
<dbReference type="InterPro" id="IPR008875">
    <property type="entry name" value="TraX"/>
</dbReference>
<accession>A0A173WPY4</accession>
<feature type="transmembrane region" description="Helical" evidence="1">
    <location>
        <begin position="116"/>
        <end position="136"/>
    </location>
</feature>
<dbReference type="Pfam" id="PF05857">
    <property type="entry name" value="TraX"/>
    <property type="match status" value="2"/>
</dbReference>
<evidence type="ECO:0000313" key="3">
    <source>
        <dbReference type="Proteomes" id="UP000095651"/>
    </source>
</evidence>
<sequence length="250" mass="29373">MSTFALKITALILMFLDHAGLYFEGAPMWFRWVGRASYPLFLFSMVWGYHYTRDRKKYLLRLYLMSIFMTFFTYFIKIRFDASIDYGYHNIFLSMFLVGVLISTIELFMKDRKKGGIMIGIIFLVQVLFYMMPGFFPFLHSLSGDTLTGVIPNLALNEYGLEFIVLGVLMYFLKEKKDLLTVVYLLFCIAQFSEEMLAASTATQWMMVLALPFMLSYNNQKGPGLKYFFYVFYPAHTFLLFYLANYVFVK</sequence>
<keyword evidence="1" id="KW-0812">Transmembrane</keyword>
<feature type="transmembrane region" description="Helical" evidence="1">
    <location>
        <begin position="58"/>
        <end position="76"/>
    </location>
</feature>
<evidence type="ECO:0000313" key="2">
    <source>
        <dbReference type="EMBL" id="CUN41541.1"/>
    </source>
</evidence>
<dbReference type="RefSeq" id="WP_055652588.1">
    <property type="nucleotide sequence ID" value="NZ_CABIXC010000001.1"/>
</dbReference>
<keyword evidence="1" id="KW-0472">Membrane</keyword>
<reference evidence="2 3" key="1">
    <citation type="submission" date="2015-09" db="EMBL/GenBank/DDBJ databases">
        <authorList>
            <consortium name="Pathogen Informatics"/>
        </authorList>
    </citation>
    <scope>NUCLEOTIDE SEQUENCE [LARGE SCALE GENOMIC DNA]</scope>
    <source>
        <strain evidence="2 3">2789STDY5608850</strain>
    </source>
</reference>
<feature type="transmembrane region" description="Helical" evidence="1">
    <location>
        <begin position="182"/>
        <end position="207"/>
    </location>
</feature>
<feature type="transmembrane region" description="Helical" evidence="1">
    <location>
        <begin position="227"/>
        <end position="249"/>
    </location>
</feature>
<feature type="transmembrane region" description="Helical" evidence="1">
    <location>
        <begin position="156"/>
        <end position="173"/>
    </location>
</feature>
<gene>
    <name evidence="2" type="ORF">ERS852407_00112</name>
</gene>